<evidence type="ECO:0000313" key="3">
    <source>
        <dbReference type="Proteomes" id="UP000662747"/>
    </source>
</evidence>
<evidence type="ECO:0000259" key="1">
    <source>
        <dbReference type="Pfam" id="PF04717"/>
    </source>
</evidence>
<dbReference type="SUPFAM" id="SSF69255">
    <property type="entry name" value="gp5 N-terminal domain-like"/>
    <property type="match status" value="1"/>
</dbReference>
<dbReference type="InterPro" id="IPR037026">
    <property type="entry name" value="Vgr_OB-fold_dom_sf"/>
</dbReference>
<sequence length="224" mass="23458">MSGLVATLRAIIRDELARVRQPELGTVTQVHAHDSDDSPANHQVDVKLRASGVELPRVPVAVGRIGFSALPNEGDLVLVNFVGGDLNAPIVVGCVYDDQSHPPKAALHEVVYQPPDEEDSNVKRFHMELPGGSTVTLQDESLTVTMGETSVVINKDGDVTIQAKGKVSVQAQGDMELEAQGDLKLTAQGAATVKGSSATLEGQSEAKVKGASISLAGNTQFSAS</sequence>
<dbReference type="EMBL" id="CP071090">
    <property type="protein sequence ID" value="QSQ26056.1"/>
    <property type="molecule type" value="Genomic_DNA"/>
</dbReference>
<dbReference type="Gene3D" id="2.40.50.230">
    <property type="entry name" value="Gp5 N-terminal domain"/>
    <property type="match status" value="1"/>
</dbReference>
<evidence type="ECO:0000313" key="2">
    <source>
        <dbReference type="EMBL" id="QSQ26056.1"/>
    </source>
</evidence>
<keyword evidence="3" id="KW-1185">Reference proteome</keyword>
<dbReference type="Pfam" id="PF04717">
    <property type="entry name" value="Phage_base_V"/>
    <property type="match status" value="1"/>
</dbReference>
<dbReference type="InterPro" id="IPR006531">
    <property type="entry name" value="Gp5/Vgr_OB"/>
</dbReference>
<dbReference type="RefSeq" id="WP_206727606.1">
    <property type="nucleotide sequence ID" value="NZ_CP071090.1"/>
</dbReference>
<dbReference type="SUPFAM" id="SSF69349">
    <property type="entry name" value="Phage fibre proteins"/>
    <property type="match status" value="1"/>
</dbReference>
<gene>
    <name evidence="2" type="ORF">JY651_14505</name>
</gene>
<organism evidence="2 3">
    <name type="scientific">Pyxidicoccus parkwayensis</name>
    <dbReference type="NCBI Taxonomy" id="2813578"/>
    <lineage>
        <taxon>Bacteria</taxon>
        <taxon>Pseudomonadati</taxon>
        <taxon>Myxococcota</taxon>
        <taxon>Myxococcia</taxon>
        <taxon>Myxococcales</taxon>
        <taxon>Cystobacterineae</taxon>
        <taxon>Myxococcaceae</taxon>
        <taxon>Pyxidicoccus</taxon>
    </lineage>
</organism>
<protein>
    <recommendedName>
        <fullName evidence="1">Gp5/Type VI secretion system Vgr protein OB-fold domain-containing protein</fullName>
    </recommendedName>
</protein>
<dbReference type="Proteomes" id="UP000662747">
    <property type="component" value="Chromosome"/>
</dbReference>
<proteinExistence type="predicted"/>
<name>A0ABX7P6I4_9BACT</name>
<reference evidence="2 3" key="1">
    <citation type="submission" date="2021-02" db="EMBL/GenBank/DDBJ databases">
        <title>De Novo genome assembly of isolated myxobacteria.</title>
        <authorList>
            <person name="Stevens D.C."/>
        </authorList>
    </citation>
    <scope>NUCLEOTIDE SEQUENCE [LARGE SCALE GENOMIC DNA]</scope>
    <source>
        <strain evidence="3">SCPEA02</strain>
    </source>
</reference>
<accession>A0ABX7P6I4</accession>
<feature type="domain" description="Gp5/Type VI secretion system Vgr protein OB-fold" evidence="1">
    <location>
        <begin position="56"/>
        <end position="96"/>
    </location>
</feature>